<comment type="caution">
    <text evidence="1">The sequence shown here is derived from an EMBL/GenBank/DDBJ whole genome shotgun (WGS) entry which is preliminary data.</text>
</comment>
<dbReference type="Pfam" id="PF14350">
    <property type="entry name" value="Beta_protein"/>
    <property type="match status" value="1"/>
</dbReference>
<dbReference type="InterPro" id="IPR025683">
    <property type="entry name" value="Protein_beta"/>
</dbReference>
<gene>
    <name evidence="1" type="ORF">JYK02_04155</name>
</gene>
<name>A0ABS3D7S3_9BACT</name>
<protein>
    <submittedName>
        <fullName evidence="1">Uncharacterized protein</fullName>
    </submittedName>
</protein>
<evidence type="ECO:0000313" key="1">
    <source>
        <dbReference type="EMBL" id="MBN8226697.1"/>
    </source>
</evidence>
<dbReference type="Proteomes" id="UP000664052">
    <property type="component" value="Unassembled WGS sequence"/>
</dbReference>
<reference evidence="1 2" key="1">
    <citation type="submission" date="2021-02" db="EMBL/GenBank/DDBJ databases">
        <title>De Novo genome assembly of isolated myxobacteria.</title>
        <authorList>
            <person name="Stevens D.C."/>
        </authorList>
    </citation>
    <scope>NUCLEOTIDE SEQUENCE [LARGE SCALE GENOMIC DNA]</scope>
    <source>
        <strain evidence="1 2">ATCC 29039</strain>
    </source>
</reference>
<evidence type="ECO:0000313" key="2">
    <source>
        <dbReference type="Proteomes" id="UP000664052"/>
    </source>
</evidence>
<sequence length="117" mass="12946">MQLSNYGDYAIQGVLLPPHDAAMHPGSPNIRHTANDHWLVVRGEALKRHGYDQYTGLATYLMEHECYSGRTFSKGDDYIFGCAGGAETPGSPGVWRRMGTNHHIAKVLKQLTSLHVP</sequence>
<organism evidence="1 2">
    <name type="scientific">Corallococcus macrosporus</name>
    <dbReference type="NCBI Taxonomy" id="35"/>
    <lineage>
        <taxon>Bacteria</taxon>
        <taxon>Pseudomonadati</taxon>
        <taxon>Myxococcota</taxon>
        <taxon>Myxococcia</taxon>
        <taxon>Myxococcales</taxon>
        <taxon>Cystobacterineae</taxon>
        <taxon>Myxococcaceae</taxon>
        <taxon>Corallococcus</taxon>
    </lineage>
</organism>
<proteinExistence type="predicted"/>
<accession>A0ABS3D7S3</accession>
<keyword evidence="2" id="KW-1185">Reference proteome</keyword>
<dbReference type="EMBL" id="JAFIMU010000002">
    <property type="protein sequence ID" value="MBN8226697.1"/>
    <property type="molecule type" value="Genomic_DNA"/>
</dbReference>